<protein>
    <submittedName>
        <fullName evidence="2">Uncharacterized protein</fullName>
    </submittedName>
</protein>
<reference evidence="2" key="1">
    <citation type="submission" date="2022-11" db="UniProtKB">
        <authorList>
            <consortium name="WormBaseParasite"/>
        </authorList>
    </citation>
    <scope>IDENTIFICATION</scope>
</reference>
<name>A0A915HPR5_ROMCU</name>
<accession>A0A915HPR5</accession>
<keyword evidence="1" id="KW-1185">Reference proteome</keyword>
<dbReference type="WBParaSite" id="nRc.2.0.1.t03714-RA">
    <property type="protein sequence ID" value="nRc.2.0.1.t03714-RA"/>
    <property type="gene ID" value="nRc.2.0.1.g03714"/>
</dbReference>
<evidence type="ECO:0000313" key="2">
    <source>
        <dbReference type="WBParaSite" id="nRc.2.0.1.t03714-RA"/>
    </source>
</evidence>
<dbReference type="AlphaFoldDB" id="A0A915HPR5"/>
<organism evidence="1 2">
    <name type="scientific">Romanomermis culicivorax</name>
    <name type="common">Nematode worm</name>
    <dbReference type="NCBI Taxonomy" id="13658"/>
    <lineage>
        <taxon>Eukaryota</taxon>
        <taxon>Metazoa</taxon>
        <taxon>Ecdysozoa</taxon>
        <taxon>Nematoda</taxon>
        <taxon>Enoplea</taxon>
        <taxon>Dorylaimia</taxon>
        <taxon>Mermithida</taxon>
        <taxon>Mermithoidea</taxon>
        <taxon>Mermithidae</taxon>
        <taxon>Romanomermis</taxon>
    </lineage>
</organism>
<evidence type="ECO:0000313" key="1">
    <source>
        <dbReference type="Proteomes" id="UP000887565"/>
    </source>
</evidence>
<sequence length="338" mass="39328">MLQKSRIKSNDHLKNFHFREACVQNVLEEGVYLLYLKNPWFNSACTLFIRAPQNFRILMDFRSKESNCDSSSVKYFKSYIFLEKVIDGLKSFDSQKRVHYVLMANNSPPRRQKIVQENAKNDASREYDVCHLMNTNPRIASSFNVAQILYRLEGDESYVLVKVTFAPTEPDCNAVLYGEIEGRYVLTNHAKSGNCSWLIAGAVIITIDDEKLVQSEEVQHKLVKSSKFLGKIVKFRGRRNTIQIKMDKRLFESRFQIANTIGQRRMVSRFDAAQQNNLREAKTLVVQHMFLYIPLKIVAPCKFTRLDLVTNNNELQYIKFDLQFANDYEKEPFSYGPL</sequence>
<dbReference type="Proteomes" id="UP000887565">
    <property type="component" value="Unplaced"/>
</dbReference>
<proteinExistence type="predicted"/>